<dbReference type="Gene3D" id="2.40.10.120">
    <property type="match status" value="1"/>
</dbReference>
<accession>A0A6S6SJ85</accession>
<organism evidence="2">
    <name type="scientific">uncultured Thiotrichaceae bacterium</name>
    <dbReference type="NCBI Taxonomy" id="298394"/>
    <lineage>
        <taxon>Bacteria</taxon>
        <taxon>Pseudomonadati</taxon>
        <taxon>Pseudomonadota</taxon>
        <taxon>Gammaproteobacteria</taxon>
        <taxon>Thiotrichales</taxon>
        <taxon>Thiotrichaceae</taxon>
        <taxon>environmental samples</taxon>
    </lineage>
</organism>
<dbReference type="AlphaFoldDB" id="A0A6S6SJ85"/>
<feature type="transmembrane region" description="Helical" evidence="1">
    <location>
        <begin position="12"/>
        <end position="31"/>
    </location>
</feature>
<dbReference type="EMBL" id="CACVAY010000029">
    <property type="protein sequence ID" value="CAA6806218.1"/>
    <property type="molecule type" value="Genomic_DNA"/>
</dbReference>
<proteinExistence type="predicted"/>
<keyword evidence="1" id="KW-1133">Transmembrane helix</keyword>
<name>A0A6S6SJ85_9GAMM</name>
<dbReference type="SUPFAM" id="SSF50494">
    <property type="entry name" value="Trypsin-like serine proteases"/>
    <property type="match status" value="1"/>
</dbReference>
<evidence type="ECO:0008006" key="3">
    <source>
        <dbReference type="Google" id="ProtNLM"/>
    </source>
</evidence>
<keyword evidence="1" id="KW-0812">Transmembrane</keyword>
<reference evidence="2" key="1">
    <citation type="submission" date="2020-01" db="EMBL/GenBank/DDBJ databases">
        <authorList>
            <person name="Meier V. D."/>
            <person name="Meier V D."/>
        </authorList>
    </citation>
    <scope>NUCLEOTIDE SEQUENCE</scope>
    <source>
        <strain evidence="2">HLG_WM_MAG_07</strain>
    </source>
</reference>
<evidence type="ECO:0000256" key="1">
    <source>
        <dbReference type="SAM" id="Phobius"/>
    </source>
</evidence>
<keyword evidence="1" id="KW-0472">Membrane</keyword>
<gene>
    <name evidence="2" type="ORF">HELGO_WM12103</name>
</gene>
<sequence>MVLLATLRLKKVIFSAIISSLLVAPFTALYAGSSHISRQWNGVIIQSTHHKFTRTSSGVPVSNCHVLSNEHVVRDTKQAIVFIAGRKYSNSTVVATDHANDLSLIFLPDCPIRKFASLSNVEPHKGDKLVSVYQERGFITGSRITQSTGLFEGYKNIITEEDRHMLSMVIDDKEPRKGASGGGVISEHGLVSVIFGVVNNRSQSRTFAVNYDALKRFLTVNHIQ</sequence>
<dbReference type="Pfam" id="PF13365">
    <property type="entry name" value="Trypsin_2"/>
    <property type="match status" value="1"/>
</dbReference>
<evidence type="ECO:0000313" key="2">
    <source>
        <dbReference type="EMBL" id="CAA6806218.1"/>
    </source>
</evidence>
<protein>
    <recommendedName>
        <fullName evidence="3">Serine protease</fullName>
    </recommendedName>
</protein>
<dbReference type="InterPro" id="IPR009003">
    <property type="entry name" value="Peptidase_S1_PA"/>
</dbReference>